<evidence type="ECO:0000313" key="3">
    <source>
        <dbReference type="Proteomes" id="UP000176244"/>
    </source>
</evidence>
<evidence type="ECO:0000313" key="1">
    <source>
        <dbReference type="EMBL" id="OFV69050.1"/>
    </source>
</evidence>
<gene>
    <name evidence="1" type="ORF">ACWI_35880</name>
    <name evidence="2" type="ORF">FXB42_09775</name>
</gene>
<dbReference type="AlphaFoldDB" id="A0A1F2PC95"/>
<reference evidence="2 4" key="2">
    <citation type="submission" date="2019-08" db="EMBL/GenBank/DDBJ databases">
        <title>Isolation and enrichment of carboxydotrophic bacteria from anaerobic sludge for the production of bio-based chemicals from syngas.</title>
        <authorList>
            <person name="Antares A.L."/>
            <person name="Moreira J."/>
            <person name="Diender M."/>
            <person name="Parshina S.N."/>
            <person name="Stams A.J.M."/>
            <person name="Alves M."/>
            <person name="Alves J.I."/>
            <person name="Sousa D.Z."/>
        </authorList>
    </citation>
    <scope>NUCLEOTIDE SEQUENCE [LARGE SCALE GENOMIC DNA]</scope>
    <source>
        <strain evidence="2 4">JM</strain>
    </source>
</reference>
<protein>
    <submittedName>
        <fullName evidence="1">Uncharacterized protein</fullName>
    </submittedName>
</protein>
<dbReference type="OrthoDB" id="9788567at2"/>
<name>A0A1F2PC95_9FIRM</name>
<proteinExistence type="predicted"/>
<evidence type="ECO:0000313" key="4">
    <source>
        <dbReference type="Proteomes" id="UP000322619"/>
    </source>
</evidence>
<dbReference type="Proteomes" id="UP000176244">
    <property type="component" value="Unassembled WGS sequence"/>
</dbReference>
<dbReference type="EMBL" id="LKEU01000050">
    <property type="protein sequence ID" value="OFV69050.1"/>
    <property type="molecule type" value="Genomic_DNA"/>
</dbReference>
<organism evidence="1 3">
    <name type="scientific">Acetobacterium wieringae</name>
    <dbReference type="NCBI Taxonomy" id="52694"/>
    <lineage>
        <taxon>Bacteria</taxon>
        <taxon>Bacillati</taxon>
        <taxon>Bacillota</taxon>
        <taxon>Clostridia</taxon>
        <taxon>Eubacteriales</taxon>
        <taxon>Eubacteriaceae</taxon>
        <taxon>Acetobacterium</taxon>
    </lineage>
</organism>
<dbReference type="STRING" id="52694.ACWI_35880"/>
<dbReference type="EMBL" id="VSLA01000023">
    <property type="protein sequence ID" value="TYC84921.1"/>
    <property type="molecule type" value="Genomic_DNA"/>
</dbReference>
<comment type="caution">
    <text evidence="1">The sequence shown here is derived from an EMBL/GenBank/DDBJ whole genome shotgun (WGS) entry which is preliminary data.</text>
</comment>
<reference evidence="1 3" key="1">
    <citation type="submission" date="2015-09" db="EMBL/GenBank/DDBJ databases">
        <title>Genome sequence of Acetobacterium wieringae DSM 1911.</title>
        <authorList>
            <person name="Poehlein A."/>
            <person name="Bengelsdorf F.R."/>
            <person name="Schiel-Bengelsdorf B."/>
            <person name="Duerre P."/>
            <person name="Daniel R."/>
        </authorList>
    </citation>
    <scope>NUCLEOTIDE SEQUENCE [LARGE SCALE GENOMIC DNA]</scope>
    <source>
        <strain evidence="1 3">DSM 1911</strain>
    </source>
</reference>
<sequence>MVHLTDEELLKLQDKYPDTWEDWIIRVDRGKAMKDYKYKNDYAGILSWIDKEEKEETQKAFNELMAEAEYLNPH</sequence>
<dbReference type="RefSeq" id="WP_070372813.1">
    <property type="nucleotide sequence ID" value="NZ_LKEU01000050.1"/>
</dbReference>
<dbReference type="Proteomes" id="UP000322619">
    <property type="component" value="Unassembled WGS sequence"/>
</dbReference>
<accession>A0A1F2PC95</accession>
<evidence type="ECO:0000313" key="2">
    <source>
        <dbReference type="EMBL" id="TYC84921.1"/>
    </source>
</evidence>